<evidence type="ECO:0000256" key="2">
    <source>
        <dbReference type="ARBA" id="ARBA00023172"/>
    </source>
</evidence>
<comment type="caution">
    <text evidence="4">The sequence shown here is derived from an EMBL/GenBank/DDBJ whole genome shotgun (WGS) entry which is preliminary data.</text>
</comment>
<dbReference type="InterPro" id="IPR046668">
    <property type="entry name" value="DUF6538"/>
</dbReference>
<evidence type="ECO:0000313" key="5">
    <source>
        <dbReference type="Proteomes" id="UP000536746"/>
    </source>
</evidence>
<evidence type="ECO:0000313" key="4">
    <source>
        <dbReference type="EMBL" id="NUU04586.1"/>
    </source>
</evidence>
<keyword evidence="5" id="KW-1185">Reference proteome</keyword>
<gene>
    <name evidence="4" type="ORF">HNO84_23505</name>
</gene>
<dbReference type="InterPro" id="IPR013762">
    <property type="entry name" value="Integrase-like_cat_sf"/>
</dbReference>
<dbReference type="EMBL" id="JABFMT010000049">
    <property type="protein sequence ID" value="NUU04586.1"/>
    <property type="molecule type" value="Genomic_DNA"/>
</dbReference>
<feature type="domain" description="Tyr recombinase" evidence="3">
    <location>
        <begin position="347"/>
        <end position="549"/>
    </location>
</feature>
<dbReference type="InterPro" id="IPR050090">
    <property type="entry name" value="Tyrosine_recombinase_XerCD"/>
</dbReference>
<dbReference type="SUPFAM" id="SSF56349">
    <property type="entry name" value="DNA breaking-rejoining enzymes"/>
    <property type="match status" value="1"/>
</dbReference>
<dbReference type="Pfam" id="PF00589">
    <property type="entry name" value="Phage_integrase"/>
    <property type="match status" value="1"/>
</dbReference>
<dbReference type="PROSITE" id="PS51898">
    <property type="entry name" value="TYR_RECOMBINASE"/>
    <property type="match status" value="1"/>
</dbReference>
<keyword evidence="1" id="KW-0229">DNA integration</keyword>
<proteinExistence type="predicted"/>
<reference evidence="4 5" key="1">
    <citation type="journal article" date="2020" name="Front. Plant Sci.">
        <title>Isolation of Rhizosphere Bacteria That Improve Quality and Water Stress Tolerance in Greenhouse Ornamentals.</title>
        <authorList>
            <person name="Nordstedt N.P."/>
            <person name="Jones M.L."/>
        </authorList>
    </citation>
    <scope>NUCLEOTIDE SEQUENCE [LARGE SCALE GENOMIC DNA]</scope>
    <source>
        <strain evidence="4 5">C6C2</strain>
    </source>
</reference>
<dbReference type="Pfam" id="PF20172">
    <property type="entry name" value="DUF6538"/>
    <property type="match status" value="1"/>
</dbReference>
<name>A0ABX2M9V4_9BURK</name>
<keyword evidence="2" id="KW-0233">DNA recombination</keyword>
<dbReference type="Proteomes" id="UP000536746">
    <property type="component" value="Unassembled WGS sequence"/>
</dbReference>
<protein>
    <submittedName>
        <fullName evidence="4">Tyrosine-type recombinase/integrase</fullName>
    </submittedName>
</protein>
<dbReference type="InterPro" id="IPR002104">
    <property type="entry name" value="Integrase_catalytic"/>
</dbReference>
<dbReference type="PANTHER" id="PTHR30349:SF64">
    <property type="entry name" value="PROPHAGE INTEGRASE INTD-RELATED"/>
    <property type="match status" value="1"/>
</dbReference>
<dbReference type="InterPro" id="IPR011010">
    <property type="entry name" value="DNA_brk_join_enz"/>
</dbReference>
<evidence type="ECO:0000256" key="1">
    <source>
        <dbReference type="ARBA" id="ARBA00022908"/>
    </source>
</evidence>
<accession>A0ABX2M9V4</accession>
<dbReference type="RefSeq" id="WP_175354964.1">
    <property type="nucleotide sequence ID" value="NZ_JABFMT010000049.1"/>
</dbReference>
<organism evidence="4 5">
    <name type="scientific">Herbaspirillum robiniae</name>
    <dbReference type="NCBI Taxonomy" id="2014887"/>
    <lineage>
        <taxon>Bacteria</taxon>
        <taxon>Pseudomonadati</taxon>
        <taxon>Pseudomonadota</taxon>
        <taxon>Betaproteobacteria</taxon>
        <taxon>Burkholderiales</taxon>
        <taxon>Oxalobacteraceae</taxon>
        <taxon>Herbaspirillum</taxon>
    </lineage>
</organism>
<evidence type="ECO:0000259" key="3">
    <source>
        <dbReference type="PROSITE" id="PS51898"/>
    </source>
</evidence>
<dbReference type="Gene3D" id="1.10.443.10">
    <property type="entry name" value="Intergrase catalytic core"/>
    <property type="match status" value="1"/>
</dbReference>
<sequence length="561" mass="60920">MASLPKGIFVRKPGSIYWIRVGIPKDLQDTFPRTKSGKAQANAEHKSLETSDREVALIKGLAILADWHSEFARRRLAKQAAVNPAVQPMSEDLAGHLAALATWEILAFDDLSRQDLSEIVPPLRFFSDEPVPNSALLWRHAEGSELTARTMLLSAAAGSIEDAKGFARRVCQQLGVAIDWESGQTTLGLMRIQRALAAAWLQAGARSRGDLVETPKKPVFAPGGVAAAQAAPIESPVALAASGKTLTDIVPLWIRNRNASEKAQADMDRAIRSWIAATKSEALEGVTKAAGFTFTQYLLDEGARGFGAKTAKNRCTSINALVNVAVDADLLERNPLSLRIDAKRGAKHRAPWTSEELAAMAASPLFLGDLADFPVWRYVSPRDAKAALLLQMHSGARIGEIAQLRCHDFTTKDGIRAYRITAEAGTLKTAESERLVPIAQHLLDDPWFSEWLQEQAGEGDAFPSFTGKAAPPGEVFGRWFRQFRQSVSLPEGTLESTHKFRHWIRTKLSEANVSEATADSITGHAGTGSAGRTTYTAAASLRAMKDALDRLSYPDISGLKK</sequence>
<dbReference type="PANTHER" id="PTHR30349">
    <property type="entry name" value="PHAGE INTEGRASE-RELATED"/>
    <property type="match status" value="1"/>
</dbReference>